<organism evidence="7 8">
    <name type="scientific">Acrobeloides nanus</name>
    <dbReference type="NCBI Taxonomy" id="290746"/>
    <lineage>
        <taxon>Eukaryota</taxon>
        <taxon>Metazoa</taxon>
        <taxon>Ecdysozoa</taxon>
        <taxon>Nematoda</taxon>
        <taxon>Chromadorea</taxon>
        <taxon>Rhabditida</taxon>
        <taxon>Tylenchina</taxon>
        <taxon>Cephalobomorpha</taxon>
        <taxon>Cephaloboidea</taxon>
        <taxon>Cephalobidae</taxon>
        <taxon>Acrobeloides</taxon>
    </lineage>
</organism>
<dbReference type="InterPro" id="IPR050382">
    <property type="entry name" value="MFS_Na/Anion_cotransporter"/>
</dbReference>
<keyword evidence="3 5" id="KW-1133">Transmembrane helix</keyword>
<dbReference type="InterPro" id="IPR020846">
    <property type="entry name" value="MFS_dom"/>
</dbReference>
<proteinExistence type="predicted"/>
<feature type="domain" description="Major facilitator superfamily (MFS) profile" evidence="6">
    <location>
        <begin position="1"/>
        <end position="308"/>
    </location>
</feature>
<evidence type="ECO:0000256" key="5">
    <source>
        <dbReference type="SAM" id="Phobius"/>
    </source>
</evidence>
<dbReference type="Pfam" id="PF07690">
    <property type="entry name" value="MFS_1"/>
    <property type="match status" value="1"/>
</dbReference>
<dbReference type="WBParaSite" id="ACRNAN_scaffold9896.g22264.t1">
    <property type="protein sequence ID" value="ACRNAN_scaffold9896.g22264.t1"/>
    <property type="gene ID" value="ACRNAN_scaffold9896.g22264"/>
</dbReference>
<dbReference type="SUPFAM" id="SSF103473">
    <property type="entry name" value="MFS general substrate transporter"/>
    <property type="match status" value="1"/>
</dbReference>
<feature type="transmembrane region" description="Helical" evidence="5">
    <location>
        <begin position="223"/>
        <end position="245"/>
    </location>
</feature>
<dbReference type="AlphaFoldDB" id="A0A914ENZ2"/>
<accession>A0A914ENZ2</accession>
<sequence>MVNSTAYLSENSHANGSKCLGEATHESLGYRGTFLWDPRMQAWLFTATYITILPTILSSGYLADRYGPKYVCLFALLLFVFSTITAPELAKWHYGALMADRSLIGMAEGFTYPAIASLASRWFSPLERTLVAAIYTSGSQFGNIFASFVSSGLCRVSFLSGWPLLYYLYAVIGIITAIIWITFVSNTPEQCRFISEKEKKYLESVAERKDANKTNLRVPWRQMLTSLVTLSIVFCHFALQFQAVIFQSFLPTYFHEVLYLDIGTNGVFIAIIYAAQFIAKNSWALIAGKLKETNVISMTTSCKILESM</sequence>
<dbReference type="PROSITE" id="PS50850">
    <property type="entry name" value="MFS"/>
    <property type="match status" value="1"/>
</dbReference>
<dbReference type="GO" id="GO:0016020">
    <property type="term" value="C:membrane"/>
    <property type="evidence" value="ECO:0007669"/>
    <property type="project" value="UniProtKB-SubCell"/>
</dbReference>
<feature type="transmembrane region" description="Helical" evidence="5">
    <location>
        <begin position="70"/>
        <end position="90"/>
    </location>
</feature>
<reference evidence="8" key="1">
    <citation type="submission" date="2022-11" db="UniProtKB">
        <authorList>
            <consortium name="WormBaseParasite"/>
        </authorList>
    </citation>
    <scope>IDENTIFICATION</scope>
</reference>
<keyword evidence="7" id="KW-1185">Reference proteome</keyword>
<evidence type="ECO:0000256" key="1">
    <source>
        <dbReference type="ARBA" id="ARBA00004141"/>
    </source>
</evidence>
<evidence type="ECO:0000259" key="6">
    <source>
        <dbReference type="PROSITE" id="PS50850"/>
    </source>
</evidence>
<evidence type="ECO:0000256" key="2">
    <source>
        <dbReference type="ARBA" id="ARBA00022692"/>
    </source>
</evidence>
<comment type="subcellular location">
    <subcellularLocation>
        <location evidence="1">Membrane</location>
        <topology evidence="1">Multi-pass membrane protein</topology>
    </subcellularLocation>
</comment>
<dbReference type="Proteomes" id="UP000887540">
    <property type="component" value="Unplaced"/>
</dbReference>
<dbReference type="PANTHER" id="PTHR11662">
    <property type="entry name" value="SOLUTE CARRIER FAMILY 17"/>
    <property type="match status" value="1"/>
</dbReference>
<evidence type="ECO:0000313" key="8">
    <source>
        <dbReference type="WBParaSite" id="ACRNAN_scaffold9896.g22264.t1"/>
    </source>
</evidence>
<dbReference type="InterPro" id="IPR036259">
    <property type="entry name" value="MFS_trans_sf"/>
</dbReference>
<feature type="transmembrane region" description="Helical" evidence="5">
    <location>
        <begin position="141"/>
        <end position="158"/>
    </location>
</feature>
<evidence type="ECO:0000256" key="3">
    <source>
        <dbReference type="ARBA" id="ARBA00022989"/>
    </source>
</evidence>
<evidence type="ECO:0000313" key="7">
    <source>
        <dbReference type="Proteomes" id="UP000887540"/>
    </source>
</evidence>
<dbReference type="GO" id="GO:0006820">
    <property type="term" value="P:monoatomic anion transport"/>
    <property type="evidence" value="ECO:0007669"/>
    <property type="project" value="TreeGrafter"/>
</dbReference>
<protein>
    <submittedName>
        <fullName evidence="8">Major facilitator superfamily (MFS) profile domain-containing protein</fullName>
    </submittedName>
</protein>
<feature type="transmembrane region" description="Helical" evidence="5">
    <location>
        <begin position="164"/>
        <end position="184"/>
    </location>
</feature>
<dbReference type="Gene3D" id="1.20.1250.20">
    <property type="entry name" value="MFS general substrate transporter like domains"/>
    <property type="match status" value="1"/>
</dbReference>
<feature type="transmembrane region" description="Helical" evidence="5">
    <location>
        <begin position="42"/>
        <end position="63"/>
    </location>
</feature>
<name>A0A914ENZ2_9BILA</name>
<feature type="transmembrane region" description="Helical" evidence="5">
    <location>
        <begin position="102"/>
        <end position="120"/>
    </location>
</feature>
<keyword evidence="2 5" id="KW-0812">Transmembrane</keyword>
<feature type="transmembrane region" description="Helical" evidence="5">
    <location>
        <begin position="257"/>
        <end position="279"/>
    </location>
</feature>
<evidence type="ECO:0000256" key="4">
    <source>
        <dbReference type="ARBA" id="ARBA00023136"/>
    </source>
</evidence>
<dbReference type="InterPro" id="IPR011701">
    <property type="entry name" value="MFS"/>
</dbReference>
<dbReference type="PANTHER" id="PTHR11662:SF405">
    <property type="entry name" value="PROTEIN CBG12249"/>
    <property type="match status" value="1"/>
</dbReference>
<keyword evidence="4 5" id="KW-0472">Membrane</keyword>
<dbReference type="GO" id="GO:0022857">
    <property type="term" value="F:transmembrane transporter activity"/>
    <property type="evidence" value="ECO:0007669"/>
    <property type="project" value="InterPro"/>
</dbReference>